<name>A0A0G0NGT3_9BACT</name>
<gene>
    <name evidence="1" type="ORF">UT41_C0004G0003</name>
</gene>
<proteinExistence type="predicted"/>
<accession>A0A0G0NGT3</accession>
<comment type="caution">
    <text evidence="1">The sequence shown here is derived from an EMBL/GenBank/DDBJ whole genome shotgun (WGS) entry which is preliminary data.</text>
</comment>
<dbReference type="EMBL" id="LBWR01000004">
    <property type="protein sequence ID" value="KKR12036.1"/>
    <property type="molecule type" value="Genomic_DNA"/>
</dbReference>
<evidence type="ECO:0000313" key="2">
    <source>
        <dbReference type="Proteomes" id="UP000034665"/>
    </source>
</evidence>
<dbReference type="AlphaFoldDB" id="A0A0G0NGT3"/>
<sequence>MSIEQPDIFNNTKERSTEQTRKAAYFNSLAFKYLPEMRLLLKGGKLVRKDENGKVMEQDDRRRWINVSEHCLVVTAEAEALAQAIGLTPEETLSLGKAAAIHDWDKRIHKKPQEFTEDDLIETERLLANTNVDHEVLSGTAHNFVKIFLVDEQPTTLLQRLLYYLDTITEENDIMPFKPRLAEGKKRAPKLGEDMELNNQIADKIGEGKGFWEGAEEISDRVQNEIFNLLKQKGFQLESPDEVPEFIKNQIQKNYK</sequence>
<protein>
    <recommendedName>
        <fullName evidence="3">HD domain-containing protein</fullName>
    </recommendedName>
</protein>
<evidence type="ECO:0000313" key="1">
    <source>
        <dbReference type="EMBL" id="KKR12036.1"/>
    </source>
</evidence>
<organism evidence="1 2">
    <name type="scientific">Candidatus Wolfebacteria bacterium GW2011_GWC2_39_22</name>
    <dbReference type="NCBI Taxonomy" id="1619013"/>
    <lineage>
        <taxon>Bacteria</taxon>
        <taxon>Candidatus Wolfeibacteriota</taxon>
    </lineage>
</organism>
<dbReference type="SUPFAM" id="SSF109604">
    <property type="entry name" value="HD-domain/PDEase-like"/>
    <property type="match status" value="1"/>
</dbReference>
<dbReference type="Proteomes" id="UP000034665">
    <property type="component" value="Unassembled WGS sequence"/>
</dbReference>
<reference evidence="1 2" key="1">
    <citation type="journal article" date="2015" name="Nature">
        <title>rRNA introns, odd ribosomes, and small enigmatic genomes across a large radiation of phyla.</title>
        <authorList>
            <person name="Brown C.T."/>
            <person name="Hug L.A."/>
            <person name="Thomas B.C."/>
            <person name="Sharon I."/>
            <person name="Castelle C.J."/>
            <person name="Singh A."/>
            <person name="Wilkins M.J."/>
            <person name="Williams K.H."/>
            <person name="Banfield J.F."/>
        </authorList>
    </citation>
    <scope>NUCLEOTIDE SEQUENCE [LARGE SCALE GENOMIC DNA]</scope>
</reference>
<dbReference type="STRING" id="1619013.UT41_C0004G0003"/>
<evidence type="ECO:0008006" key="3">
    <source>
        <dbReference type="Google" id="ProtNLM"/>
    </source>
</evidence>